<dbReference type="Pfam" id="PF07910">
    <property type="entry name" value="Peptidase_C78"/>
    <property type="match status" value="1"/>
</dbReference>
<name>A0A0D2ARV4_9PEZI</name>
<feature type="domain" description="C2H2-type" evidence="4">
    <location>
        <begin position="7"/>
        <end position="35"/>
    </location>
</feature>
<dbReference type="EMBL" id="KN847529">
    <property type="protein sequence ID" value="KIW09265.1"/>
    <property type="molecule type" value="Genomic_DNA"/>
</dbReference>
<reference evidence="5 6" key="1">
    <citation type="submission" date="2015-01" db="EMBL/GenBank/DDBJ databases">
        <title>The Genome Sequence of Ochroconis gallopava CBS43764.</title>
        <authorList>
            <consortium name="The Broad Institute Genomics Platform"/>
            <person name="Cuomo C."/>
            <person name="de Hoog S."/>
            <person name="Gorbushina A."/>
            <person name="Stielow B."/>
            <person name="Teixiera M."/>
            <person name="Abouelleil A."/>
            <person name="Chapman S.B."/>
            <person name="Priest M."/>
            <person name="Young S.K."/>
            <person name="Wortman J."/>
            <person name="Nusbaum C."/>
            <person name="Birren B."/>
        </authorList>
    </citation>
    <scope>NUCLEOTIDE SEQUENCE [LARGE SCALE GENOMIC DNA]</scope>
    <source>
        <strain evidence="5 6">CBS 43764</strain>
    </source>
</reference>
<dbReference type="PROSITE" id="PS50157">
    <property type="entry name" value="ZINC_FINGER_C2H2_2"/>
    <property type="match status" value="1"/>
</dbReference>
<evidence type="ECO:0000313" key="5">
    <source>
        <dbReference type="EMBL" id="KIW09265.1"/>
    </source>
</evidence>
<dbReference type="VEuPathDB" id="FungiDB:PV09_00188"/>
<organism evidence="5 6">
    <name type="scientific">Verruconis gallopava</name>
    <dbReference type="NCBI Taxonomy" id="253628"/>
    <lineage>
        <taxon>Eukaryota</taxon>
        <taxon>Fungi</taxon>
        <taxon>Dikarya</taxon>
        <taxon>Ascomycota</taxon>
        <taxon>Pezizomycotina</taxon>
        <taxon>Dothideomycetes</taxon>
        <taxon>Pleosporomycetidae</taxon>
        <taxon>Venturiales</taxon>
        <taxon>Sympoventuriaceae</taxon>
        <taxon>Verruconis</taxon>
    </lineage>
</organism>
<feature type="compositionally biased region" description="Polar residues" evidence="3">
    <location>
        <begin position="50"/>
        <end position="78"/>
    </location>
</feature>
<evidence type="ECO:0000256" key="1">
    <source>
        <dbReference type="ARBA" id="ARBA00022801"/>
    </source>
</evidence>
<dbReference type="AlphaFoldDB" id="A0A0D2ARV4"/>
<dbReference type="Proteomes" id="UP000053259">
    <property type="component" value="Unassembled WGS sequence"/>
</dbReference>
<keyword evidence="2" id="KW-0863">Zinc-finger</keyword>
<keyword evidence="2" id="KW-0479">Metal-binding</keyword>
<keyword evidence="6" id="KW-1185">Reference proteome</keyword>
<feature type="region of interest" description="Disordered" evidence="3">
    <location>
        <begin position="44"/>
        <end position="78"/>
    </location>
</feature>
<dbReference type="GeneID" id="27308161"/>
<proteinExistence type="predicted"/>
<evidence type="ECO:0000259" key="4">
    <source>
        <dbReference type="PROSITE" id="PS50157"/>
    </source>
</evidence>
<dbReference type="InParanoid" id="A0A0D2ARV4"/>
<sequence length="542" mass="61503">MAAEGHLDCMFDCGLHFSSLESLYLHIELHHREDNTISGFAVQEGAASPPAQSHQGNSGYTPLGSLGQQTYTSNAHSTVQSHQTVTFFDDVQMEGEHLNQDQTAGEVNEDFVLCSEKDCGELIFVADLNDHLDLHEAQKGSLDDDTSSVPQSDDPSSSSSSSPYPNDAQISSRHDHSSTGRKIKSRSAKDEEIRSHIGRKFLLMFGTDRRGRDRVPSNKAPICTQRLGKAELGPHAFEDRMPSWMYRKLKEGPKITRTRRITRNGGLITHESVEGQTNGVLPILRQLVELDPAVYIAYLCHPYVTQIGKRTWESGFCGFHNTQMVISYIQNSKHPAHTLFPGFIPGILDIQDWIETAWSEGINEHAKEEFGGLRGTRKWIGTLEVDTLFQYLGIPHQIHQFHDTVEVNNQYADQNLLDWVEEYFKDAAMDPKQKVHCTLKPPIYFQRPGHSLTIVGMERMRNGTRNLLVFDPMYQVPTSMLQLIERGRVKELNTKLLRFYRRSQLRLHSYADFEATTLEGELPEYPAWDIGQKRISSSHRIL</sequence>
<dbReference type="InterPro" id="IPR013087">
    <property type="entry name" value="Znf_C2H2_type"/>
</dbReference>
<keyword evidence="1" id="KW-0378">Hydrolase</keyword>
<dbReference type="PROSITE" id="PS00028">
    <property type="entry name" value="ZINC_FINGER_C2H2_1"/>
    <property type="match status" value="1"/>
</dbReference>
<feature type="region of interest" description="Disordered" evidence="3">
    <location>
        <begin position="138"/>
        <end position="192"/>
    </location>
</feature>
<dbReference type="GO" id="GO:0008270">
    <property type="term" value="F:zinc ion binding"/>
    <property type="evidence" value="ECO:0007669"/>
    <property type="project" value="UniProtKB-KW"/>
</dbReference>
<dbReference type="STRING" id="253628.A0A0D2ARV4"/>
<accession>A0A0D2ARV4</accession>
<keyword evidence="2" id="KW-0862">Zinc</keyword>
<dbReference type="InterPro" id="IPR012462">
    <property type="entry name" value="UFSP1/2_DUB_cat"/>
</dbReference>
<feature type="compositionally biased region" description="Low complexity" evidence="3">
    <location>
        <begin position="147"/>
        <end position="167"/>
    </location>
</feature>
<evidence type="ECO:0000313" key="6">
    <source>
        <dbReference type="Proteomes" id="UP000053259"/>
    </source>
</evidence>
<dbReference type="RefSeq" id="XP_016219134.1">
    <property type="nucleotide sequence ID" value="XM_016352877.1"/>
</dbReference>
<evidence type="ECO:0000256" key="2">
    <source>
        <dbReference type="PROSITE-ProRule" id="PRU00042"/>
    </source>
</evidence>
<evidence type="ECO:0000256" key="3">
    <source>
        <dbReference type="SAM" id="MobiDB-lite"/>
    </source>
</evidence>
<dbReference type="OrthoDB" id="288987at2759"/>
<protein>
    <recommendedName>
        <fullName evidence="4">C2H2-type domain-containing protein</fullName>
    </recommendedName>
</protein>
<dbReference type="GO" id="GO:0016787">
    <property type="term" value="F:hydrolase activity"/>
    <property type="evidence" value="ECO:0007669"/>
    <property type="project" value="UniProtKB-KW"/>
</dbReference>
<gene>
    <name evidence="5" type="ORF">PV09_00188</name>
</gene>
<dbReference type="Gene3D" id="3.90.70.130">
    <property type="match status" value="1"/>
</dbReference>